<evidence type="ECO:0000313" key="3">
    <source>
        <dbReference type="Proteomes" id="UP000007803"/>
    </source>
</evidence>
<gene>
    <name evidence="2" type="ordered locus">Saut_0429</name>
</gene>
<dbReference type="AlphaFoldDB" id="E0UUW6"/>
<protein>
    <recommendedName>
        <fullName evidence="4">Lipoprotein</fullName>
    </recommendedName>
</protein>
<keyword evidence="1" id="KW-0732">Signal</keyword>
<evidence type="ECO:0008006" key="4">
    <source>
        <dbReference type="Google" id="ProtNLM"/>
    </source>
</evidence>
<feature type="chain" id="PRO_5003141538" description="Lipoprotein" evidence="1">
    <location>
        <begin position="22"/>
        <end position="46"/>
    </location>
</feature>
<accession>E0UUW6</accession>
<dbReference type="EMBL" id="CP002205">
    <property type="protein sequence ID" value="ADN08478.1"/>
    <property type="molecule type" value="Genomic_DNA"/>
</dbReference>
<feature type="signal peptide" evidence="1">
    <location>
        <begin position="1"/>
        <end position="21"/>
    </location>
</feature>
<name>E0UUW6_SULAO</name>
<dbReference type="Proteomes" id="UP000007803">
    <property type="component" value="Chromosome"/>
</dbReference>
<evidence type="ECO:0000256" key="1">
    <source>
        <dbReference type="SAM" id="SignalP"/>
    </source>
</evidence>
<organism evidence="2 3">
    <name type="scientific">Sulfurimonas autotrophica (strain ATCC BAA-671 / DSM 16294 / JCM 11897 / OK10)</name>
    <dbReference type="NCBI Taxonomy" id="563040"/>
    <lineage>
        <taxon>Bacteria</taxon>
        <taxon>Pseudomonadati</taxon>
        <taxon>Campylobacterota</taxon>
        <taxon>Epsilonproteobacteria</taxon>
        <taxon>Campylobacterales</taxon>
        <taxon>Sulfurimonadaceae</taxon>
        <taxon>Sulfurimonas</taxon>
    </lineage>
</organism>
<reference evidence="3" key="1">
    <citation type="journal article" date="2010" name="Stand. Genomic Sci.">
        <title>Complete genome sequence of Sulfurimonas autotrophica type strain (OK10).</title>
        <authorList>
            <person name="Sikorski J."/>
            <person name="Munk C."/>
            <person name="Lapidus A."/>
            <person name="Djao O."/>
            <person name="Lucas S."/>
            <person name="Glavina Del Rio T."/>
            <person name="Nolan M."/>
            <person name="Tice H."/>
            <person name="Han C."/>
            <person name="Cheng J."/>
            <person name="Tapia R."/>
            <person name="Goodwin L."/>
            <person name="Pitluck S."/>
            <person name="Liolios K."/>
            <person name="Ivanova N."/>
            <person name="Mavromatis K."/>
            <person name="Mikhailova N."/>
            <person name="Pati A."/>
            <person name="Sims D."/>
            <person name="Meincke L."/>
            <person name="Brettin T."/>
            <person name="Detter J."/>
            <person name="Chen A."/>
            <person name="Palaniappan K."/>
            <person name="Land M."/>
            <person name="Hauser L."/>
            <person name="Chang Y."/>
            <person name="Jeffries C."/>
            <person name="Rohde M."/>
            <person name="Lang E."/>
            <person name="Spring S."/>
            <person name="Goker M."/>
            <person name="Woyke T."/>
            <person name="Bristow J."/>
            <person name="Eisen J."/>
            <person name="Markowitz V."/>
            <person name="Hugenholtz P."/>
            <person name="Kyrpides N."/>
            <person name="Klenk H."/>
        </authorList>
    </citation>
    <scope>NUCLEOTIDE SEQUENCE [LARGE SCALE GENOMIC DNA]</scope>
    <source>
        <strain evidence="3">ATCC BAA-671 / DSM 16294 / JCM 11897 / OK10</strain>
    </source>
</reference>
<dbReference type="STRING" id="563040.Saut_0429"/>
<dbReference type="KEGG" id="sua:Saut_0429"/>
<dbReference type="PROSITE" id="PS51257">
    <property type="entry name" value="PROKAR_LIPOPROTEIN"/>
    <property type="match status" value="1"/>
</dbReference>
<dbReference type="HOGENOM" id="CLU_3189848_0_0_7"/>
<proteinExistence type="predicted"/>
<keyword evidence="3" id="KW-1185">Reference proteome</keyword>
<sequence>MLHKSLLLAILVVVGSFTACASHQDDGYYDRANKASEKALKKLDRE</sequence>
<evidence type="ECO:0000313" key="2">
    <source>
        <dbReference type="EMBL" id="ADN08478.1"/>
    </source>
</evidence>